<proteinExistence type="predicted"/>
<evidence type="ECO:0000313" key="2">
    <source>
        <dbReference type="Proteomes" id="UP000358545"/>
    </source>
</evidence>
<dbReference type="InterPro" id="IPR010982">
    <property type="entry name" value="Lambda_DNA-bd_dom_sf"/>
</dbReference>
<dbReference type="GO" id="GO:0003677">
    <property type="term" value="F:DNA binding"/>
    <property type="evidence" value="ECO:0007669"/>
    <property type="project" value="InterPro"/>
</dbReference>
<dbReference type="SUPFAM" id="SSF47413">
    <property type="entry name" value="lambda repressor-like DNA-binding domains"/>
    <property type="match status" value="1"/>
</dbReference>
<dbReference type="RefSeq" id="WP_003731472.1">
    <property type="nucleotide sequence ID" value="NC_021826.1"/>
</dbReference>
<dbReference type="Pfam" id="PF01381">
    <property type="entry name" value="HTH_3"/>
    <property type="match status" value="1"/>
</dbReference>
<reference evidence="1 2" key="1">
    <citation type="submission" date="2018-06" db="EMBL/GenBank/DDBJ databases">
        <authorList>
            <consortium name="PulseNet: The National Subtyping Network for Foodborne Disease Surveillance"/>
            <person name="Tarr C.L."/>
            <person name="Trees E."/>
            <person name="Katz L.S."/>
            <person name="Carleton-Romer H.A."/>
            <person name="Stroika S."/>
            <person name="Kucerova Z."/>
            <person name="Roache K.F."/>
            <person name="Sabol A.L."/>
            <person name="Besser J."/>
            <person name="Gerner-Smidt P."/>
        </authorList>
    </citation>
    <scope>NUCLEOTIDE SEQUENCE [LARGE SCALE GENOMIC DNA]</scope>
    <source>
        <strain evidence="1 2">PNUSAL002180</strain>
    </source>
</reference>
<dbReference type="SMART" id="SM00530">
    <property type="entry name" value="HTH_XRE"/>
    <property type="match status" value="1"/>
</dbReference>
<dbReference type="CDD" id="cd00093">
    <property type="entry name" value="HTH_XRE"/>
    <property type="match status" value="1"/>
</dbReference>
<dbReference type="PROSITE" id="PS50943">
    <property type="entry name" value="HTH_CROC1"/>
    <property type="match status" value="1"/>
</dbReference>
<comment type="caution">
    <text evidence="1">The sequence shown here is derived from an EMBL/GenBank/DDBJ whole genome shotgun (WGS) entry which is preliminary data.</text>
</comment>
<organism evidence="1 2">
    <name type="scientific">Listeria monocytogenes</name>
    <dbReference type="NCBI Taxonomy" id="1639"/>
    <lineage>
        <taxon>Bacteria</taxon>
        <taxon>Bacillati</taxon>
        <taxon>Bacillota</taxon>
        <taxon>Bacilli</taxon>
        <taxon>Bacillales</taxon>
        <taxon>Listeriaceae</taxon>
        <taxon>Listeria</taxon>
    </lineage>
</organism>
<protein>
    <submittedName>
        <fullName evidence="1">XRE family transcriptional regulator</fullName>
    </submittedName>
</protein>
<dbReference type="AlphaFoldDB" id="A0A3A7L5U0"/>
<dbReference type="Gene3D" id="1.10.260.40">
    <property type="entry name" value="lambda repressor-like DNA-binding domains"/>
    <property type="match status" value="1"/>
</dbReference>
<dbReference type="InterPro" id="IPR001387">
    <property type="entry name" value="Cro/C1-type_HTH"/>
</dbReference>
<gene>
    <name evidence="1" type="ORF">A8L61_10020</name>
</gene>
<sequence length="61" mass="7175">MEWLKKYRLDKDLTQQEVADQCGIPKNTYASIEQGKRRPSPERAKIIASNLGFDWTIFFNK</sequence>
<dbReference type="EMBL" id="AABAGT010000014">
    <property type="protein sequence ID" value="EAG0867610.1"/>
    <property type="molecule type" value="Genomic_DNA"/>
</dbReference>
<name>A0A3A7L5U0_LISMN</name>
<accession>A0A3A7L5U0</accession>
<evidence type="ECO:0000313" key="1">
    <source>
        <dbReference type="EMBL" id="EAG0867610.1"/>
    </source>
</evidence>
<dbReference type="Proteomes" id="UP000358545">
    <property type="component" value="Unassembled WGS sequence"/>
</dbReference>